<dbReference type="EMBL" id="ADAS02000547">
    <property type="protein sequence ID" value="OAV87178.1"/>
    <property type="molecule type" value="Genomic_DNA"/>
</dbReference>
<protein>
    <recommendedName>
        <fullName evidence="5">DUF4219 domain-containing protein</fullName>
    </recommendedName>
</protein>
<organism evidence="2">
    <name type="scientific">Puccinia triticina (isolate 1-1 / race 1 (BBBD))</name>
    <name type="common">Brown leaf rust fungus</name>
    <dbReference type="NCBI Taxonomy" id="630390"/>
    <lineage>
        <taxon>Eukaryota</taxon>
        <taxon>Fungi</taxon>
        <taxon>Dikarya</taxon>
        <taxon>Basidiomycota</taxon>
        <taxon>Pucciniomycotina</taxon>
        <taxon>Pucciniomycetes</taxon>
        <taxon>Pucciniales</taxon>
        <taxon>Pucciniaceae</taxon>
        <taxon>Puccinia</taxon>
    </lineage>
</organism>
<dbReference type="GO" id="GO:1990456">
    <property type="term" value="P:mitochondrion-endoplasmic reticulum membrane tethering"/>
    <property type="evidence" value="ECO:0007669"/>
    <property type="project" value="TreeGrafter"/>
</dbReference>
<dbReference type="VEuPathDB" id="FungiDB:PTTG_06481"/>
<evidence type="ECO:0000256" key="1">
    <source>
        <dbReference type="ARBA" id="ARBA00022824"/>
    </source>
</evidence>
<dbReference type="OrthoDB" id="2503991at2759"/>
<name>A0A0C4F065_PUCT1</name>
<dbReference type="PANTHER" id="PTHR28204">
    <property type="entry name" value="MITOCHONDRIAL DISTRIBUTION AND MORPHOLOGY PROTEIN 12"/>
    <property type="match status" value="1"/>
</dbReference>
<dbReference type="AlphaFoldDB" id="A0A0C4F065"/>
<dbReference type="GO" id="GO:0015914">
    <property type="term" value="P:phospholipid transport"/>
    <property type="evidence" value="ECO:0007669"/>
    <property type="project" value="TreeGrafter"/>
</dbReference>
<dbReference type="EnsemblFungi" id="PTTG_06481-t43_1">
    <property type="protein sequence ID" value="PTTG_06481-t43_1-p1"/>
    <property type="gene ID" value="PTTG_06481"/>
</dbReference>
<dbReference type="PANTHER" id="PTHR28204:SF1">
    <property type="entry name" value="MITOCHONDRIAL DISTRIBUTION AND MORPHOLOGY PROTEIN 12"/>
    <property type="match status" value="1"/>
</dbReference>
<dbReference type="GO" id="GO:0032865">
    <property type="term" value="C:ERMES complex"/>
    <property type="evidence" value="ECO:0007669"/>
    <property type="project" value="InterPro"/>
</dbReference>
<dbReference type="GO" id="GO:0007005">
    <property type="term" value="P:mitochondrion organization"/>
    <property type="evidence" value="ECO:0007669"/>
    <property type="project" value="InterPro"/>
</dbReference>
<gene>
    <name evidence="2" type="ORF">PTTG_06481</name>
</gene>
<reference evidence="3" key="4">
    <citation type="submission" date="2025-05" db="UniProtKB">
        <authorList>
            <consortium name="EnsemblFungi"/>
        </authorList>
    </citation>
    <scope>IDENTIFICATION</scope>
    <source>
        <strain evidence="3">isolate 1-1 / race 1 (BBBD)</strain>
    </source>
</reference>
<dbReference type="InterPro" id="IPR027532">
    <property type="entry name" value="Mdm12"/>
</dbReference>
<reference evidence="2" key="1">
    <citation type="submission" date="2009-11" db="EMBL/GenBank/DDBJ databases">
        <authorList>
            <consortium name="The Broad Institute Genome Sequencing Platform"/>
            <person name="Ward D."/>
            <person name="Feldgarden M."/>
            <person name="Earl A."/>
            <person name="Young S.K."/>
            <person name="Zeng Q."/>
            <person name="Koehrsen M."/>
            <person name="Alvarado L."/>
            <person name="Berlin A."/>
            <person name="Bochicchio J."/>
            <person name="Borenstein D."/>
            <person name="Chapman S.B."/>
            <person name="Chen Z."/>
            <person name="Engels R."/>
            <person name="Freedman E."/>
            <person name="Gellesch M."/>
            <person name="Goldberg J."/>
            <person name="Griggs A."/>
            <person name="Gujja S."/>
            <person name="Heilman E."/>
            <person name="Heiman D."/>
            <person name="Hepburn T."/>
            <person name="Howarth C."/>
            <person name="Jen D."/>
            <person name="Larson L."/>
            <person name="Lewis B."/>
            <person name="Mehta T."/>
            <person name="Park D."/>
            <person name="Pearson M."/>
            <person name="Roberts A."/>
            <person name="Saif S."/>
            <person name="Shea T."/>
            <person name="Shenoy N."/>
            <person name="Sisk P."/>
            <person name="Stolte C."/>
            <person name="Sykes S."/>
            <person name="Thomson T."/>
            <person name="Walk T."/>
            <person name="White J."/>
            <person name="Yandava C."/>
            <person name="Izard J."/>
            <person name="Baranova O.V."/>
            <person name="Blanton J.M."/>
            <person name="Tanner A.C."/>
            <person name="Dewhirst F.E."/>
            <person name="Haas B."/>
            <person name="Nusbaum C."/>
            <person name="Birren B."/>
        </authorList>
    </citation>
    <scope>NUCLEOTIDE SEQUENCE [LARGE SCALE GENOMIC DNA]</scope>
    <source>
        <strain evidence="2">1-1 BBBD Race 1</strain>
    </source>
</reference>
<reference evidence="2" key="2">
    <citation type="submission" date="2016-05" db="EMBL/GenBank/DDBJ databases">
        <title>Comparative analysis highlights variable genome content of wheat rusts and divergence of the mating loci.</title>
        <authorList>
            <person name="Cuomo C.A."/>
            <person name="Bakkeren G."/>
            <person name="Szabo L."/>
            <person name="Khalil H."/>
            <person name="Joly D."/>
            <person name="Goldberg J."/>
            <person name="Young S."/>
            <person name="Zeng Q."/>
            <person name="Fellers J."/>
        </authorList>
    </citation>
    <scope>NUCLEOTIDE SEQUENCE [LARGE SCALE GENOMIC DNA]</scope>
    <source>
        <strain evidence="2">1-1 BBBD Race 1</strain>
    </source>
</reference>
<keyword evidence="1" id="KW-0256">Endoplasmic reticulum</keyword>
<evidence type="ECO:0000313" key="3">
    <source>
        <dbReference type="EnsemblFungi" id="PTTG_06481-t43_1-p1"/>
    </source>
</evidence>
<evidence type="ECO:0000313" key="4">
    <source>
        <dbReference type="Proteomes" id="UP000005240"/>
    </source>
</evidence>
<evidence type="ECO:0008006" key="5">
    <source>
        <dbReference type="Google" id="ProtNLM"/>
    </source>
</evidence>
<proteinExistence type="predicted"/>
<evidence type="ECO:0000313" key="2">
    <source>
        <dbReference type="EMBL" id="OAV87178.1"/>
    </source>
</evidence>
<dbReference type="STRING" id="630390.A0A0C4F065"/>
<keyword evidence="4" id="KW-1185">Reference proteome</keyword>
<reference evidence="3 4" key="3">
    <citation type="journal article" date="2017" name="G3 (Bethesda)">
        <title>Comparative analysis highlights variable genome content of wheat rusts and divergence of the mating loci.</title>
        <authorList>
            <person name="Cuomo C.A."/>
            <person name="Bakkeren G."/>
            <person name="Khalil H.B."/>
            <person name="Panwar V."/>
            <person name="Joly D."/>
            <person name="Linning R."/>
            <person name="Sakthikumar S."/>
            <person name="Song X."/>
            <person name="Adiconis X."/>
            <person name="Fan L."/>
            <person name="Goldberg J.M."/>
            <person name="Levin J.Z."/>
            <person name="Young S."/>
            <person name="Zeng Q."/>
            <person name="Anikster Y."/>
            <person name="Bruce M."/>
            <person name="Wang M."/>
            <person name="Yin C."/>
            <person name="McCallum B."/>
            <person name="Szabo L.J."/>
            <person name="Hulbert S."/>
            <person name="Chen X."/>
            <person name="Fellers J.P."/>
        </authorList>
    </citation>
    <scope>NUCLEOTIDE SEQUENCE</scope>
    <source>
        <strain evidence="3">isolate 1-1 / race 1 (BBBD)</strain>
        <strain evidence="4">Isolate 1-1 / race 1 (BBBD)</strain>
    </source>
</reference>
<dbReference type="Proteomes" id="UP000005240">
    <property type="component" value="Unassembled WGS sequence"/>
</dbReference>
<accession>A0A0C4F065</accession>
<sequence>MAARRVPLYLDEHNYESWSFLMTSKLDRIGALGLVQGTVKPPSATDKPDKKNTYHELNRLAYHEIIEHLDNANLTYVAQMLTDQTSFNGYAVWTVLKQKYSGDDHVARDLALNTFLDIEYQSPPATFIAEI</sequence>